<dbReference type="Proteomes" id="UP001162156">
    <property type="component" value="Unassembled WGS sequence"/>
</dbReference>
<reference evidence="1" key="1">
    <citation type="journal article" date="2023" name="Insect Mol. Biol.">
        <title>Genome sequencing provides insights into the evolution of gene families encoding plant cell wall-degrading enzymes in longhorned beetles.</title>
        <authorList>
            <person name="Shin N.R."/>
            <person name="Okamura Y."/>
            <person name="Kirsch R."/>
            <person name="Pauchet Y."/>
        </authorList>
    </citation>
    <scope>NUCLEOTIDE SEQUENCE</scope>
    <source>
        <strain evidence="1">RBIC_L_NR</strain>
    </source>
</reference>
<sequence length="85" mass="9544">MSTIVFDQILNPLRWVQSRSNFRKLGIIDAFDVALTTLQLLPALAFAPVGSAIEAFEPICDENGFPCEVQPVVDYFEDTWILGRL</sequence>
<gene>
    <name evidence="1" type="ORF">NQ314_003323</name>
</gene>
<evidence type="ECO:0000313" key="2">
    <source>
        <dbReference type="Proteomes" id="UP001162156"/>
    </source>
</evidence>
<dbReference type="EMBL" id="JANEYF010000942">
    <property type="protein sequence ID" value="KAJ8966769.1"/>
    <property type="molecule type" value="Genomic_DNA"/>
</dbReference>
<accession>A0AAV8ZNJ0</accession>
<protein>
    <submittedName>
        <fullName evidence="1">Uncharacterized protein</fullName>
    </submittedName>
</protein>
<proteinExistence type="predicted"/>
<keyword evidence="2" id="KW-1185">Reference proteome</keyword>
<evidence type="ECO:0000313" key="1">
    <source>
        <dbReference type="EMBL" id="KAJ8966769.1"/>
    </source>
</evidence>
<dbReference type="AlphaFoldDB" id="A0AAV8ZNJ0"/>
<organism evidence="1 2">
    <name type="scientific">Rhamnusium bicolor</name>
    <dbReference type="NCBI Taxonomy" id="1586634"/>
    <lineage>
        <taxon>Eukaryota</taxon>
        <taxon>Metazoa</taxon>
        <taxon>Ecdysozoa</taxon>
        <taxon>Arthropoda</taxon>
        <taxon>Hexapoda</taxon>
        <taxon>Insecta</taxon>
        <taxon>Pterygota</taxon>
        <taxon>Neoptera</taxon>
        <taxon>Endopterygota</taxon>
        <taxon>Coleoptera</taxon>
        <taxon>Polyphaga</taxon>
        <taxon>Cucujiformia</taxon>
        <taxon>Chrysomeloidea</taxon>
        <taxon>Cerambycidae</taxon>
        <taxon>Lepturinae</taxon>
        <taxon>Rhagiini</taxon>
        <taxon>Rhamnusium</taxon>
    </lineage>
</organism>
<name>A0AAV8ZNJ0_9CUCU</name>
<comment type="caution">
    <text evidence="1">The sequence shown here is derived from an EMBL/GenBank/DDBJ whole genome shotgun (WGS) entry which is preliminary data.</text>
</comment>